<keyword evidence="3" id="KW-1185">Reference proteome</keyword>
<sequence>MFVRNRLAMLFAAALLFAGVAVGTGESSAAAPRATTAATAADHVITVRGAGPFRMGVGLERLSSAGLLSWVTDPDSAGVQLAGSAGAWAGELVLTFHRGVLMVLETDTSAVRTAAGARVGMSFAEVENIYRGYGELINNDQGRTAYVVPAGHMVILLSDHPIRPGVGSIQAGPLCIILQAFLDSE</sequence>
<gene>
    <name evidence="2" type="ORF">Ate02nite_60640</name>
</gene>
<proteinExistence type="predicted"/>
<protein>
    <submittedName>
        <fullName evidence="2">Uncharacterized protein</fullName>
    </submittedName>
</protein>
<evidence type="ECO:0000313" key="3">
    <source>
        <dbReference type="Proteomes" id="UP000623608"/>
    </source>
</evidence>
<dbReference type="Proteomes" id="UP000623608">
    <property type="component" value="Unassembled WGS sequence"/>
</dbReference>
<dbReference type="AlphaFoldDB" id="A0A919NQP1"/>
<reference evidence="2" key="1">
    <citation type="submission" date="2021-01" db="EMBL/GenBank/DDBJ databases">
        <title>Whole genome shotgun sequence of Actinoplanes tereljensis NBRC 105297.</title>
        <authorList>
            <person name="Komaki H."/>
            <person name="Tamura T."/>
        </authorList>
    </citation>
    <scope>NUCLEOTIDE SEQUENCE</scope>
    <source>
        <strain evidence="2">NBRC 105297</strain>
    </source>
</reference>
<comment type="caution">
    <text evidence="2">The sequence shown here is derived from an EMBL/GenBank/DDBJ whole genome shotgun (WGS) entry which is preliminary data.</text>
</comment>
<feature type="chain" id="PRO_5039642317" evidence="1">
    <location>
        <begin position="24"/>
        <end position="185"/>
    </location>
</feature>
<accession>A0A919NQP1</accession>
<keyword evidence="1" id="KW-0732">Signal</keyword>
<name>A0A919NQP1_9ACTN</name>
<organism evidence="2 3">
    <name type="scientific">Paractinoplanes tereljensis</name>
    <dbReference type="NCBI Taxonomy" id="571912"/>
    <lineage>
        <taxon>Bacteria</taxon>
        <taxon>Bacillati</taxon>
        <taxon>Actinomycetota</taxon>
        <taxon>Actinomycetes</taxon>
        <taxon>Micromonosporales</taxon>
        <taxon>Micromonosporaceae</taxon>
        <taxon>Paractinoplanes</taxon>
    </lineage>
</organism>
<evidence type="ECO:0000313" key="2">
    <source>
        <dbReference type="EMBL" id="GIF23334.1"/>
    </source>
</evidence>
<dbReference type="EMBL" id="BOMY01000039">
    <property type="protein sequence ID" value="GIF23334.1"/>
    <property type="molecule type" value="Genomic_DNA"/>
</dbReference>
<evidence type="ECO:0000256" key="1">
    <source>
        <dbReference type="SAM" id="SignalP"/>
    </source>
</evidence>
<feature type="signal peptide" evidence="1">
    <location>
        <begin position="1"/>
        <end position="23"/>
    </location>
</feature>